<feature type="repeat" description="WD" evidence="3">
    <location>
        <begin position="1735"/>
        <end position="1770"/>
    </location>
</feature>
<organism evidence="8 9">
    <name type="scientific">Tautonia plasticadhaerens</name>
    <dbReference type="NCBI Taxonomy" id="2527974"/>
    <lineage>
        <taxon>Bacteria</taxon>
        <taxon>Pseudomonadati</taxon>
        <taxon>Planctomycetota</taxon>
        <taxon>Planctomycetia</taxon>
        <taxon>Isosphaerales</taxon>
        <taxon>Isosphaeraceae</taxon>
        <taxon>Tautonia</taxon>
    </lineage>
</organism>
<dbReference type="CDD" id="cd00200">
    <property type="entry name" value="WD40"/>
    <property type="match status" value="2"/>
</dbReference>
<dbReference type="InterPro" id="IPR027417">
    <property type="entry name" value="P-loop_NTPase"/>
</dbReference>
<sequence>MIGFRQSHAVVIGIDNYQDNIPPLSTAVNDARRVAEVLKATGGYSVDLLTDATLDRIKTCFARTLKDNVNANDRLLVYFAGHGLILVGDDGPAGYLVPQDARREAHETFLPMTELNGYLEEFPCRHLLLVLDCCFAGAFRWSTTRDLRPLPEIIHRERYDRYIRDRAWQVLTSAAYDQKALDYFAGREADERGHSPFAAALISALEGEPEALEYLPLARRHGVVTATELYLYLRERVEVGDDLFGHRQTPGYWPLQKHDKGEYIHLVPGHPLNLPPAPPLDEANNPWRGLQSYNEEHAPLFFGRSKFVADLVEWVEANPLTVVLGASGTGKSSIVKAGLLPSLRSQGTGSWSILPPLRPGRSPLATLAALVLPGESTDPNAVVARLLAADPDALARRVAAWCASTQAPTGSLEAGRLLLVVDQFEELVTDCWDADERAMFQVQLERALADCPDRFRVVLTLRSDFEPQFADAALERRWQESQVVVPVMTLDEYREAVEGPASARVLSFRGKAGSQAFIDRLIGDVANTPGVLPLLSFTLSELYRRYLGRGSDDRTLSEEDYDDLGGVGGSLRHRAEEVYRDLPSDEHREVMRRVMMRMISVEGGELARRRVPDRELSYLDPEESARVGEVIAGLTAARLVVEGKEADDETYVEPAHDELVRGWDRLLAWSREGREQFDLRRLLTPAAFDWSRGQGGTWHANPRLDLVRDADWTNRVESEFVLASLDRRRKNRLTLVASIASAFVVLSLITVFALGQRRSALRNEAQANQARGRSEGRLYNANLRLVEEIGGRNPRLALDYLGDPAKSPPARREFTWRYIHNRFRFPASIVFHEPDGSVRSLDLSEDWTTAVTAHFDGEVTLWDVASGEERLRWTAHGGAVLAARLSADGRRLATAGDDGTVAFWDARDGRRVGGAVRPGVLEGPDEVAKSAELAISSDGRRAASMMGPFGDSVRLWDVDRGALVADLPFSEVGDLEFSPDSRTLAAGGVIHQDGDRTGLVRTWDADSGEVRRSIRIEGQEVRVLAFTRDGRRLLLATSAGMQVRDAMTGRFEGAVAAHSEAISGLSCSPDGRWFASAGDDETIRIWDLDTKAVVATLLAGRGNDLLRFSPDGRSIAASSTESFMRHEQLGMIARWDIAAPTGQNRLDSPPPVGAIAFSPSDPRYVYAAGQVLSLWDSREGQEVHRLGSTATTLAFVPSPRGDGLASAGDDGKVRIWRLPRFVELDLPDFGTPESALSPDGRRLALAAVGVVRVINLGDGAVVHEYRPGLDSVRRLAFDRTGEVLAIVGDRRGKASSGPFDAPPRAPADREASGGTGTRLIVRDLAGAEDRFDVHIIPEYPEAVAFSGDGTRIALGGGLMGGLEDEDFKVHVIDARSGARVAGPLFGHEGGIGDLVFSPVDPDLLISANGSNIEDEQPREIIVWDVAAGQEVGRIEGEHVGASIECLAISRDGTLLASVDMDGRLIVWDLERLEAILGTTYRGGMPTCLTFSDDRSTLVTGVYGEAIRGIALDVASGSIEGRYQVSGGGFESQGNHCSADGSVLVSIEQDRGGAIVWDRGPTDRPTELEGHEGPVLAVAYSGDGARVASAGSDGAIRLWDAGSGAPVATFPGDEGPLTAVALSADGRAVVSGAEGGRVTLREAERGEVVRTLDEHRGAVTSLEFTRDGRGLVSAGLDGRAILHQMEGAAEPREFRGFAGSIHAARPSPDGRLLATANDDGTIRVWGLDDGGVREVFDGYGGAALAVAFSDDGEWLASVDSRGGVRLWRTSSWSEAGFSAISSRVTWPLLDTFLGLSESDPIVATKAGGVVSAWDARDGAYLGSTPGLSTSNRSDALADNGSLVVSAQPDRTLRLWDPRRDRQLRSLEGHEDDITSVAIGPDSRTIASGDTGGTILLWDANGAGAPEILGRERGMIADLRFTPDGSTLASLALSEFGAMVRLWDVAGRRERWAIDSFVQGHPTEMEVTADGRHLIIREGDLGNWAFTGESGRIEVWNLSRRERTSEILPWAGPFTSLAVARDGSMIATSSALNSRTDSELSIHELSTGRRLFATRRNAPPAMALGFTPDGSTLAVPTRLGPVELWDVALGEIRTTLTGHDTTPGKFAFSPDGERLFSADAGGEIRAWQAPRTGARDTIDLGKFVFDFAVVPALGSLAIPSGRSIVFLDEAGGAVREPLDTRLPGPISALEGSPDGTYLAAVGWDELVLLDGETAEPLAHLRSRPPSLPPGEGAAAMDEFEQLGPEGRPDSSFVDLAFSEDERLLAAVTGDDRVLVWELPGAELLAEFPARRAEEEEQYNNSVLVDIKAITFLGEGPVLAVIGDNGINVELFEIPSGRSLRQLKGHFLPVMCLATVPGRPFLVSGGYDTLVRVWDVAHPGDPLTLSGHTAPIVALAVTPDGEFIASGDEAGWIRLWERETGEVVATLGEHAEVVTSLEFIDEARFASTDAQGRLKIWTGYLPKPTRDSAGRRTMHPGIPIGLAVAWLIYCLVLVDWSWARHLLRPPGAWVIALLFLISWATAAVFMAREGFPSGSGSRPTVDGWIILLVPLIVLLTYAAARIQLILADRALSLPQDGSRWASSARGWVQLLRAYPPGSPR</sequence>
<feature type="transmembrane region" description="Helical" evidence="5">
    <location>
        <begin position="2540"/>
        <end position="2557"/>
    </location>
</feature>
<evidence type="ECO:0000256" key="4">
    <source>
        <dbReference type="SAM" id="MobiDB-lite"/>
    </source>
</evidence>
<feature type="domain" description="Peptidase C14 caspase" evidence="6">
    <location>
        <begin position="8"/>
        <end position="214"/>
    </location>
</feature>
<dbReference type="InterPro" id="IPR029030">
    <property type="entry name" value="Caspase-like_dom_sf"/>
</dbReference>
<dbReference type="EMBL" id="CP036426">
    <property type="protein sequence ID" value="QDV37392.1"/>
    <property type="molecule type" value="Genomic_DNA"/>
</dbReference>
<dbReference type="PROSITE" id="PS00678">
    <property type="entry name" value="WD_REPEATS_1"/>
    <property type="match status" value="4"/>
</dbReference>
<reference evidence="8 9" key="1">
    <citation type="submission" date="2019-02" db="EMBL/GenBank/DDBJ databases">
        <title>Deep-cultivation of Planctomycetes and their phenomic and genomic characterization uncovers novel biology.</title>
        <authorList>
            <person name="Wiegand S."/>
            <person name="Jogler M."/>
            <person name="Boedeker C."/>
            <person name="Pinto D."/>
            <person name="Vollmers J."/>
            <person name="Rivas-Marin E."/>
            <person name="Kohn T."/>
            <person name="Peeters S.H."/>
            <person name="Heuer A."/>
            <person name="Rast P."/>
            <person name="Oberbeckmann S."/>
            <person name="Bunk B."/>
            <person name="Jeske O."/>
            <person name="Meyerdierks A."/>
            <person name="Storesund J.E."/>
            <person name="Kallscheuer N."/>
            <person name="Luecker S."/>
            <person name="Lage O.M."/>
            <person name="Pohl T."/>
            <person name="Merkel B.J."/>
            <person name="Hornburger P."/>
            <person name="Mueller R.-W."/>
            <person name="Bruemmer F."/>
            <person name="Labrenz M."/>
            <person name="Spormann A.M."/>
            <person name="Op den Camp H."/>
            <person name="Overmann J."/>
            <person name="Amann R."/>
            <person name="Jetten M.S.M."/>
            <person name="Mascher T."/>
            <person name="Medema M.H."/>
            <person name="Devos D.P."/>
            <person name="Kaster A.-K."/>
            <person name="Ovreas L."/>
            <person name="Rohde M."/>
            <person name="Galperin M.Y."/>
            <person name="Jogler C."/>
        </authorList>
    </citation>
    <scope>NUCLEOTIDE SEQUENCE [LARGE SCALE GENOMIC DNA]</scope>
    <source>
        <strain evidence="8 9">ElP</strain>
    </source>
</reference>
<dbReference type="Pfam" id="PF00400">
    <property type="entry name" value="WD40"/>
    <property type="match status" value="12"/>
</dbReference>
<evidence type="ECO:0000256" key="3">
    <source>
        <dbReference type="PROSITE-ProRule" id="PRU00221"/>
    </source>
</evidence>
<feature type="repeat" description="WD" evidence="3">
    <location>
        <begin position="2094"/>
        <end position="2126"/>
    </location>
</feature>
<keyword evidence="5" id="KW-1133">Transmembrane helix</keyword>
<evidence type="ECO:0000256" key="1">
    <source>
        <dbReference type="ARBA" id="ARBA00022574"/>
    </source>
</evidence>
<dbReference type="Pfam" id="PF00656">
    <property type="entry name" value="Peptidase_C14"/>
    <property type="match status" value="1"/>
</dbReference>
<dbReference type="PRINTS" id="PR00320">
    <property type="entry name" value="GPROTEINBRPT"/>
</dbReference>
<dbReference type="Pfam" id="PF20703">
    <property type="entry name" value="nSTAND1"/>
    <property type="match status" value="1"/>
</dbReference>
<proteinExistence type="predicted"/>
<feature type="repeat" description="WD" evidence="3">
    <location>
        <begin position="2382"/>
        <end position="2423"/>
    </location>
</feature>
<dbReference type="InterPro" id="IPR001680">
    <property type="entry name" value="WD40_rpt"/>
</dbReference>
<dbReference type="PANTHER" id="PTHR19879">
    <property type="entry name" value="TRANSCRIPTION INITIATION FACTOR TFIID"/>
    <property type="match status" value="1"/>
</dbReference>
<feature type="repeat" description="WD" evidence="3">
    <location>
        <begin position="1693"/>
        <end position="1734"/>
    </location>
</feature>
<evidence type="ECO:0000313" key="9">
    <source>
        <dbReference type="Proteomes" id="UP000317835"/>
    </source>
</evidence>
<dbReference type="SUPFAM" id="SSF50978">
    <property type="entry name" value="WD40 repeat-like"/>
    <property type="match status" value="2"/>
</dbReference>
<feature type="repeat" description="WD" evidence="3">
    <location>
        <begin position="873"/>
        <end position="914"/>
    </location>
</feature>
<dbReference type="SMART" id="SM00320">
    <property type="entry name" value="WD40"/>
    <property type="match status" value="24"/>
</dbReference>
<name>A0A518H969_9BACT</name>
<dbReference type="GO" id="GO:0006508">
    <property type="term" value="P:proteolysis"/>
    <property type="evidence" value="ECO:0007669"/>
    <property type="project" value="InterPro"/>
</dbReference>
<dbReference type="SUPFAM" id="SSF52129">
    <property type="entry name" value="Caspase-like"/>
    <property type="match status" value="1"/>
</dbReference>
<keyword evidence="5" id="KW-0812">Transmembrane</keyword>
<feature type="transmembrane region" description="Helical" evidence="5">
    <location>
        <begin position="2474"/>
        <end position="2493"/>
    </location>
</feature>
<keyword evidence="2" id="KW-0677">Repeat</keyword>
<keyword evidence="9" id="KW-1185">Reference proteome</keyword>
<protein>
    <submittedName>
        <fullName evidence="8">Translocation protein TolB</fullName>
    </submittedName>
</protein>
<dbReference type="InterPro" id="IPR015943">
    <property type="entry name" value="WD40/YVTN_repeat-like_dom_sf"/>
</dbReference>
<dbReference type="OrthoDB" id="265875at2"/>
<feature type="repeat" description="WD" evidence="3">
    <location>
        <begin position="1865"/>
        <end position="1897"/>
    </location>
</feature>
<feature type="repeat" description="WD" evidence="3">
    <location>
        <begin position="1443"/>
        <end position="1477"/>
    </location>
</feature>
<dbReference type="SUPFAM" id="SSF101908">
    <property type="entry name" value="Putative isomerase YbhE"/>
    <property type="match status" value="1"/>
</dbReference>
<dbReference type="InterPro" id="IPR020472">
    <property type="entry name" value="WD40_PAC1"/>
</dbReference>
<dbReference type="InterPro" id="IPR049052">
    <property type="entry name" value="nSTAND1"/>
</dbReference>
<gene>
    <name evidence="8" type="ORF">ElP_53310</name>
</gene>
<evidence type="ECO:0000256" key="5">
    <source>
        <dbReference type="SAM" id="Phobius"/>
    </source>
</evidence>
<evidence type="ECO:0000256" key="2">
    <source>
        <dbReference type="ARBA" id="ARBA00022737"/>
    </source>
</evidence>
<feature type="region of interest" description="Disordered" evidence="4">
    <location>
        <begin position="1291"/>
        <end position="1314"/>
    </location>
</feature>
<dbReference type="PROSITE" id="PS50294">
    <property type="entry name" value="WD_REPEATS_REGION"/>
    <property type="match status" value="7"/>
</dbReference>
<dbReference type="PANTHER" id="PTHR19879:SF9">
    <property type="entry name" value="TRANSCRIPTION INITIATION FACTOR TFIID SUBUNIT 5"/>
    <property type="match status" value="1"/>
</dbReference>
<dbReference type="Gene3D" id="3.40.50.1460">
    <property type="match status" value="1"/>
</dbReference>
<dbReference type="Gene3D" id="2.130.10.10">
    <property type="entry name" value="YVTN repeat-like/Quinoprotein amine dehydrogenase"/>
    <property type="match status" value="9"/>
</dbReference>
<feature type="transmembrane region" description="Helical" evidence="5">
    <location>
        <begin position="2505"/>
        <end position="2524"/>
    </location>
</feature>
<feature type="repeat" description="WD" evidence="3">
    <location>
        <begin position="1198"/>
        <end position="1218"/>
    </location>
</feature>
<dbReference type="InterPro" id="IPR011600">
    <property type="entry name" value="Pept_C14_caspase"/>
</dbReference>
<keyword evidence="1 3" id="KW-0853">WD repeat</keyword>
<dbReference type="SUPFAM" id="SSF52540">
    <property type="entry name" value="P-loop containing nucleoside triphosphate hydrolases"/>
    <property type="match status" value="1"/>
</dbReference>
<feature type="repeat" description="WD" evidence="3">
    <location>
        <begin position="831"/>
        <end position="872"/>
    </location>
</feature>
<dbReference type="PROSITE" id="PS50082">
    <property type="entry name" value="WD_REPEATS_2"/>
    <property type="match status" value="13"/>
</dbReference>
<dbReference type="RefSeq" id="WP_145275137.1">
    <property type="nucleotide sequence ID" value="NZ_CP036426.1"/>
</dbReference>
<dbReference type="GO" id="GO:0004197">
    <property type="term" value="F:cysteine-type endopeptidase activity"/>
    <property type="evidence" value="ECO:0007669"/>
    <property type="project" value="InterPro"/>
</dbReference>
<dbReference type="InterPro" id="IPR019775">
    <property type="entry name" value="WD40_repeat_CS"/>
</dbReference>
<feature type="repeat" description="WD" evidence="3">
    <location>
        <begin position="1055"/>
        <end position="1096"/>
    </location>
</feature>
<evidence type="ECO:0000259" key="6">
    <source>
        <dbReference type="Pfam" id="PF00656"/>
    </source>
</evidence>
<feature type="repeat" description="WD" evidence="3">
    <location>
        <begin position="1567"/>
        <end position="1608"/>
    </location>
</feature>
<dbReference type="InterPro" id="IPR036322">
    <property type="entry name" value="WD40_repeat_dom_sf"/>
</dbReference>
<keyword evidence="5" id="KW-0472">Membrane</keyword>
<dbReference type="KEGG" id="tpla:ElP_53310"/>
<feature type="repeat" description="WD" evidence="3">
    <location>
        <begin position="2340"/>
        <end position="2373"/>
    </location>
</feature>
<feature type="domain" description="Novel STAND NTPase 1" evidence="7">
    <location>
        <begin position="286"/>
        <end position="693"/>
    </location>
</feature>
<dbReference type="Proteomes" id="UP000317835">
    <property type="component" value="Chromosome"/>
</dbReference>
<dbReference type="InterPro" id="IPR011047">
    <property type="entry name" value="Quinoprotein_ADH-like_sf"/>
</dbReference>
<dbReference type="SUPFAM" id="SSF50998">
    <property type="entry name" value="Quinoprotein alcohol dehydrogenase-like"/>
    <property type="match status" value="3"/>
</dbReference>
<accession>A0A518H969</accession>
<evidence type="ECO:0000259" key="7">
    <source>
        <dbReference type="Pfam" id="PF20703"/>
    </source>
</evidence>
<feature type="repeat" description="WD" evidence="3">
    <location>
        <begin position="1834"/>
        <end position="1864"/>
    </location>
</feature>
<evidence type="ECO:0000313" key="8">
    <source>
        <dbReference type="EMBL" id="QDV37392.1"/>
    </source>
</evidence>